<feature type="region of interest" description="Disordered" evidence="1">
    <location>
        <begin position="15"/>
        <end position="38"/>
    </location>
</feature>
<comment type="caution">
    <text evidence="2">The sequence shown here is derived from an EMBL/GenBank/DDBJ whole genome shotgun (WGS) entry which is preliminary data.</text>
</comment>
<evidence type="ECO:0000313" key="3">
    <source>
        <dbReference type="Proteomes" id="UP001519887"/>
    </source>
</evidence>
<feature type="non-terminal residue" evidence="2">
    <location>
        <position position="1"/>
    </location>
</feature>
<proteinExistence type="predicted"/>
<evidence type="ECO:0000313" key="2">
    <source>
        <dbReference type="EMBL" id="MBW7452463.1"/>
    </source>
</evidence>
<organism evidence="2 3">
    <name type="scientific">Paenibacillus sepulcri</name>
    <dbReference type="NCBI Taxonomy" id="359917"/>
    <lineage>
        <taxon>Bacteria</taxon>
        <taxon>Bacillati</taxon>
        <taxon>Bacillota</taxon>
        <taxon>Bacilli</taxon>
        <taxon>Bacillales</taxon>
        <taxon>Paenibacillaceae</taxon>
        <taxon>Paenibacillus</taxon>
    </lineage>
</organism>
<sequence length="105" mass="11721">RTDIAEWKVSLWPTPQTRDYRSGDDPGGPRASRKREQGWTINLNDAVKMWPTPAAQDSKNVSLPASQIDRDSIPGAVMRGGQSGQLNPEWVETLMNFPVGWTEVD</sequence>
<evidence type="ECO:0000256" key="1">
    <source>
        <dbReference type="SAM" id="MobiDB-lite"/>
    </source>
</evidence>
<accession>A0ABS7BUY7</accession>
<keyword evidence="3" id="KW-1185">Reference proteome</keyword>
<gene>
    <name evidence="2" type="ORF">K0U00_00220</name>
</gene>
<name>A0ABS7BUY7_9BACL</name>
<dbReference type="EMBL" id="JAHZIK010000001">
    <property type="protein sequence ID" value="MBW7452463.1"/>
    <property type="molecule type" value="Genomic_DNA"/>
</dbReference>
<protein>
    <submittedName>
        <fullName evidence="2">Uncharacterized protein</fullName>
    </submittedName>
</protein>
<dbReference type="Proteomes" id="UP001519887">
    <property type="component" value="Unassembled WGS sequence"/>
</dbReference>
<reference evidence="2 3" key="1">
    <citation type="submission" date="2021-07" db="EMBL/GenBank/DDBJ databases">
        <title>Paenibacillus radiodurans sp. nov., isolated from the southeastern edge of Tengger Desert.</title>
        <authorList>
            <person name="Zhang G."/>
        </authorList>
    </citation>
    <scope>NUCLEOTIDE SEQUENCE [LARGE SCALE GENOMIC DNA]</scope>
    <source>
        <strain evidence="2 3">CCM 7311</strain>
    </source>
</reference>